<dbReference type="Gene3D" id="1.25.40.930">
    <property type="match status" value="1"/>
</dbReference>
<dbReference type="SMART" id="SM00777">
    <property type="entry name" value="Mad3_BUB1_I"/>
    <property type="match status" value="1"/>
</dbReference>
<dbReference type="PROSITE" id="PS51489">
    <property type="entry name" value="BUB1_N"/>
    <property type="match status" value="1"/>
</dbReference>
<dbReference type="PANTHER" id="PTHR14030:SF4">
    <property type="entry name" value="BUB1 KINASE, ISOFORM A-RELATED"/>
    <property type="match status" value="1"/>
</dbReference>
<dbReference type="GO" id="GO:0005524">
    <property type="term" value="F:ATP binding"/>
    <property type="evidence" value="ECO:0007669"/>
    <property type="project" value="InterPro"/>
</dbReference>
<keyword evidence="2" id="KW-0158">Chromosome</keyword>
<dbReference type="InterPro" id="IPR012572">
    <property type="entry name" value="Mad3/Bub1_II"/>
</dbReference>
<dbReference type="GO" id="GO:0000776">
    <property type="term" value="C:kinetochore"/>
    <property type="evidence" value="ECO:0007669"/>
    <property type="project" value="UniProtKB-KW"/>
</dbReference>
<evidence type="ECO:0000256" key="1">
    <source>
        <dbReference type="ARBA" id="ARBA00004629"/>
    </source>
</evidence>
<dbReference type="Gene3D" id="1.20.58.2070">
    <property type="match status" value="1"/>
</dbReference>
<dbReference type="PROSITE" id="PS00108">
    <property type="entry name" value="PROTEIN_KINASE_ST"/>
    <property type="match status" value="1"/>
</dbReference>
<gene>
    <name evidence="8" type="ORF">KASA_0K01155G</name>
</gene>
<dbReference type="GO" id="GO:0032991">
    <property type="term" value="C:protein-containing complex"/>
    <property type="evidence" value="ECO:0007669"/>
    <property type="project" value="UniProtKB-ARBA"/>
</dbReference>
<dbReference type="AlphaFoldDB" id="A0A1X7R7M6"/>
<evidence type="ECO:0000313" key="9">
    <source>
        <dbReference type="Proteomes" id="UP000196158"/>
    </source>
</evidence>
<dbReference type="Proteomes" id="UP000196158">
    <property type="component" value="Unassembled WGS sequence"/>
</dbReference>
<dbReference type="Pfam" id="PF08171">
    <property type="entry name" value="Mad3_BUB1_II"/>
    <property type="match status" value="1"/>
</dbReference>
<dbReference type="OrthoDB" id="248495at2759"/>
<reference evidence="8 9" key="1">
    <citation type="submission" date="2017-04" db="EMBL/GenBank/DDBJ databases">
        <authorList>
            <person name="Afonso C.L."/>
            <person name="Miller P.J."/>
            <person name="Scott M.A."/>
            <person name="Spackman E."/>
            <person name="Goraichik I."/>
            <person name="Dimitrov K.M."/>
            <person name="Suarez D.L."/>
            <person name="Swayne D.E."/>
        </authorList>
    </citation>
    <scope>NUCLEOTIDE SEQUENCE [LARGE SCALE GENOMIC DNA]</scope>
</reference>
<dbReference type="SMART" id="SM00220">
    <property type="entry name" value="S_TKc"/>
    <property type="match status" value="1"/>
</dbReference>
<evidence type="ECO:0000256" key="4">
    <source>
        <dbReference type="ARBA" id="ARBA00023328"/>
    </source>
</evidence>
<feature type="domain" description="Protein kinase" evidence="6">
    <location>
        <begin position="509"/>
        <end position="828"/>
    </location>
</feature>
<comment type="subcellular location">
    <subcellularLocation>
        <location evidence="1">Chromosome</location>
        <location evidence="1">Centromere</location>
        <location evidence="1">Kinetochore</location>
    </subcellularLocation>
</comment>
<feature type="region of interest" description="Disordered" evidence="5">
    <location>
        <begin position="272"/>
        <end position="301"/>
    </location>
</feature>
<dbReference type="PROSITE" id="PS50011">
    <property type="entry name" value="PROTEIN_KINASE_DOM"/>
    <property type="match status" value="1"/>
</dbReference>
<dbReference type="PANTHER" id="PTHR14030">
    <property type="entry name" value="MITOTIC CHECKPOINT SERINE/THREONINE-PROTEIN KINASE BUB1"/>
    <property type="match status" value="1"/>
</dbReference>
<dbReference type="GO" id="GO:0007094">
    <property type="term" value="P:mitotic spindle assembly checkpoint signaling"/>
    <property type="evidence" value="ECO:0007669"/>
    <property type="project" value="InterPro"/>
</dbReference>
<evidence type="ECO:0000256" key="5">
    <source>
        <dbReference type="SAM" id="MobiDB-lite"/>
    </source>
</evidence>
<organism evidence="8 9">
    <name type="scientific">Maudiozyma saulgeensis</name>
    <dbReference type="NCBI Taxonomy" id="1789683"/>
    <lineage>
        <taxon>Eukaryota</taxon>
        <taxon>Fungi</taxon>
        <taxon>Dikarya</taxon>
        <taxon>Ascomycota</taxon>
        <taxon>Saccharomycotina</taxon>
        <taxon>Saccharomycetes</taxon>
        <taxon>Saccharomycetales</taxon>
        <taxon>Saccharomycetaceae</taxon>
        <taxon>Maudiozyma</taxon>
    </lineage>
</organism>
<accession>A0A1X7R7M6</accession>
<evidence type="ECO:0000259" key="6">
    <source>
        <dbReference type="PROSITE" id="PS50011"/>
    </source>
</evidence>
<dbReference type="SUPFAM" id="SSF56112">
    <property type="entry name" value="Protein kinase-like (PK-like)"/>
    <property type="match status" value="1"/>
</dbReference>
<feature type="compositionally biased region" description="Basic and acidic residues" evidence="5">
    <location>
        <begin position="278"/>
        <end position="292"/>
    </location>
</feature>
<keyword evidence="3" id="KW-0995">Kinetochore</keyword>
<evidence type="ECO:0000256" key="2">
    <source>
        <dbReference type="ARBA" id="ARBA00022454"/>
    </source>
</evidence>
<dbReference type="CDD" id="cd13981">
    <property type="entry name" value="STKc_Bub1_BubR1"/>
    <property type="match status" value="1"/>
</dbReference>
<protein>
    <submittedName>
        <fullName evidence="8">Similar to Saccharomyces cerevisiae YJL013C MAD3 Subunit of the spindle-assembly checkpoint complex, which delays anaphase onset in cells with defects in mitotic spindle assembly</fullName>
    </submittedName>
</protein>
<keyword evidence="9" id="KW-1185">Reference proteome</keyword>
<dbReference type="GO" id="GO:0004672">
    <property type="term" value="F:protein kinase activity"/>
    <property type="evidence" value="ECO:0007669"/>
    <property type="project" value="InterPro"/>
</dbReference>
<keyword evidence="4" id="KW-0137">Centromere</keyword>
<feature type="domain" description="BUB1 N-terminal" evidence="7">
    <location>
        <begin position="18"/>
        <end position="175"/>
    </location>
</feature>
<dbReference type="EMBL" id="FXLY01000008">
    <property type="protein sequence ID" value="SMN21459.1"/>
    <property type="molecule type" value="Genomic_DNA"/>
</dbReference>
<dbReference type="InterPro" id="IPR008271">
    <property type="entry name" value="Ser/Thr_kinase_AS"/>
</dbReference>
<dbReference type="GO" id="GO:0051754">
    <property type="term" value="P:meiotic sister chromatid cohesion, centromeric"/>
    <property type="evidence" value="ECO:0007669"/>
    <property type="project" value="TreeGrafter"/>
</dbReference>
<dbReference type="GO" id="GO:0005634">
    <property type="term" value="C:nucleus"/>
    <property type="evidence" value="ECO:0007669"/>
    <property type="project" value="TreeGrafter"/>
</dbReference>
<evidence type="ECO:0000259" key="7">
    <source>
        <dbReference type="PROSITE" id="PS51489"/>
    </source>
</evidence>
<dbReference type="InterPro" id="IPR000719">
    <property type="entry name" value="Prot_kinase_dom"/>
</dbReference>
<dbReference type="STRING" id="1789683.A0A1X7R7M6"/>
<dbReference type="Gene3D" id="6.10.20.170">
    <property type="match status" value="1"/>
</dbReference>
<dbReference type="Pfam" id="PF00069">
    <property type="entry name" value="Pkinase"/>
    <property type="match status" value="1"/>
</dbReference>
<sequence length="830" mass="97345">MLDDEIYSATKVEFEQKLFKDLEELDDPLELFLDYISWLNQYHDNDAELISLLKRCIDYISNIDTYSNDPRLIKIWLLYIKLYSNNNLNIQLKQFIIMINHPNKIGYKLSLFYETIANLLFNLKYFKNCLLILKFGINLNARPLIKLKNLFNHYKNIIPQKYHHHDSMNLPLNLIDCISLVNEPVYKIIGEKNEKIDCNFNLLYQDNESMEFNFDQILALSRNFYYKKIFFSQNLSSLSKSKHKIYIDTTEELSPIKLQKINKENQYTNITNTSLLPLKDDNESNDSKKKQNESVGLTQHHSPTVTMFSKDAIDDVYSMFNQQNQPFQHDDTITTTTNTTTTNKYAVFEGDGFTQDFTRQNIDDLTDINSYQNNKDKKLKENITMEFKSTLQDFMTPIKEFTENNEFNNNNNNNNIIKSTQSSPFLTQPPVPVPVPIPIPNSMIIEHPFDSNLRNKLLLTIDPPLDQYKNFYRYNQSLKMSTLLKKIHKLSKTENKNPIIDFKKTNDLYCIRSELGQGGYAIVYLAESSKGNLKALKIERPASVWEYYILKQIEARLYDNQKILKSIIQVDSLHYFLDESYLVLNYANQGTVLDLINSMDNNSVDELLCMFLTIELMKIIESLHDIGIIHGDLKPDNCMIRFEPILINSNQNNDKSINLGRYNKYSKDGWNFKGIYLIDFGRSFDMNLFPNGTTFKSDWKTDQQDCSQMRLGKEWTFEADYYGLAGIIHSLLFGQFIDTIRLPNNKYKLRKPFKRYWHTKLWDDIFNLLLNSGDNNFGPLPLTSNLKKLRQSLENILEQDINSDKLRRIILDLETDLMSKDKTNETHINK</sequence>
<evidence type="ECO:0000256" key="3">
    <source>
        <dbReference type="ARBA" id="ARBA00022838"/>
    </source>
</evidence>
<proteinExistence type="predicted"/>
<dbReference type="InterPro" id="IPR011009">
    <property type="entry name" value="Kinase-like_dom_sf"/>
</dbReference>
<dbReference type="InterPro" id="IPR013212">
    <property type="entry name" value="Mad3/Bub1_I"/>
</dbReference>
<dbReference type="Gene3D" id="1.10.510.10">
    <property type="entry name" value="Transferase(Phosphotransferase) domain 1"/>
    <property type="match status" value="1"/>
</dbReference>
<dbReference type="Pfam" id="PF08311">
    <property type="entry name" value="Mad3_BUB1_I"/>
    <property type="match status" value="1"/>
</dbReference>
<evidence type="ECO:0000313" key="8">
    <source>
        <dbReference type="EMBL" id="SMN21459.1"/>
    </source>
</evidence>
<name>A0A1X7R7M6_9SACH</name>
<dbReference type="InterPro" id="IPR015661">
    <property type="entry name" value="Bub1/Mad3"/>
</dbReference>